<keyword evidence="3" id="KW-0723">Serine/threonine-protein kinase</keyword>
<evidence type="ECO:0000256" key="10">
    <source>
        <dbReference type="SAM" id="MobiDB-lite"/>
    </source>
</evidence>
<evidence type="ECO:0000256" key="1">
    <source>
        <dbReference type="ARBA" id="ARBA00009903"/>
    </source>
</evidence>
<evidence type="ECO:0000256" key="6">
    <source>
        <dbReference type="ARBA" id="ARBA00022777"/>
    </source>
</evidence>
<evidence type="ECO:0000256" key="5">
    <source>
        <dbReference type="ARBA" id="ARBA00022741"/>
    </source>
</evidence>
<dbReference type="EC" id="2.7.11.1" evidence="2"/>
<accession>A0A8T2SBW2</accession>
<comment type="catalytic activity">
    <reaction evidence="8">
        <text>L-threonyl-[protein] + ATP = O-phospho-L-threonyl-[protein] + ADP + H(+)</text>
        <dbReference type="Rhea" id="RHEA:46608"/>
        <dbReference type="Rhea" id="RHEA-COMP:11060"/>
        <dbReference type="Rhea" id="RHEA-COMP:11605"/>
        <dbReference type="ChEBI" id="CHEBI:15378"/>
        <dbReference type="ChEBI" id="CHEBI:30013"/>
        <dbReference type="ChEBI" id="CHEBI:30616"/>
        <dbReference type="ChEBI" id="CHEBI:61977"/>
        <dbReference type="ChEBI" id="CHEBI:456216"/>
        <dbReference type="EC" id="2.7.11.1"/>
    </reaction>
</comment>
<dbReference type="PROSITE" id="PS50011">
    <property type="entry name" value="PROTEIN_KINASE_DOM"/>
    <property type="match status" value="1"/>
</dbReference>
<keyword evidence="5" id="KW-0547">Nucleotide-binding</keyword>
<gene>
    <name evidence="12" type="ORF">KP509_21G033100</name>
</gene>
<feature type="compositionally biased region" description="Polar residues" evidence="10">
    <location>
        <begin position="519"/>
        <end position="535"/>
    </location>
</feature>
<organism evidence="12 13">
    <name type="scientific">Ceratopteris richardii</name>
    <name type="common">Triangle waterfern</name>
    <dbReference type="NCBI Taxonomy" id="49495"/>
    <lineage>
        <taxon>Eukaryota</taxon>
        <taxon>Viridiplantae</taxon>
        <taxon>Streptophyta</taxon>
        <taxon>Embryophyta</taxon>
        <taxon>Tracheophyta</taxon>
        <taxon>Polypodiopsida</taxon>
        <taxon>Polypodiidae</taxon>
        <taxon>Polypodiales</taxon>
        <taxon>Pteridineae</taxon>
        <taxon>Pteridaceae</taxon>
        <taxon>Parkerioideae</taxon>
        <taxon>Ceratopteris</taxon>
    </lineage>
</organism>
<evidence type="ECO:0000256" key="3">
    <source>
        <dbReference type="ARBA" id="ARBA00022527"/>
    </source>
</evidence>
<evidence type="ECO:0000313" key="12">
    <source>
        <dbReference type="EMBL" id="KAH7315083.1"/>
    </source>
</evidence>
<dbReference type="EMBL" id="CM035426">
    <property type="protein sequence ID" value="KAH7315083.1"/>
    <property type="molecule type" value="Genomic_DNA"/>
</dbReference>
<name>A0A8T2SBW2_CERRI</name>
<feature type="region of interest" description="Disordered" evidence="10">
    <location>
        <begin position="346"/>
        <end position="369"/>
    </location>
</feature>
<evidence type="ECO:0000256" key="4">
    <source>
        <dbReference type="ARBA" id="ARBA00022679"/>
    </source>
</evidence>
<feature type="region of interest" description="Disordered" evidence="10">
    <location>
        <begin position="506"/>
        <end position="542"/>
    </location>
</feature>
<evidence type="ECO:0000256" key="8">
    <source>
        <dbReference type="ARBA" id="ARBA00047899"/>
    </source>
</evidence>
<dbReference type="SMART" id="SM00220">
    <property type="entry name" value="S_TKc"/>
    <property type="match status" value="1"/>
</dbReference>
<dbReference type="SUPFAM" id="SSF56112">
    <property type="entry name" value="Protein kinase-like (PK-like)"/>
    <property type="match status" value="1"/>
</dbReference>
<dbReference type="PROSITE" id="PS00108">
    <property type="entry name" value="PROTEIN_KINASE_ST"/>
    <property type="match status" value="1"/>
</dbReference>
<dbReference type="OrthoDB" id="432483at2759"/>
<feature type="domain" description="Protein kinase" evidence="11">
    <location>
        <begin position="130"/>
        <end position="488"/>
    </location>
</feature>
<dbReference type="InterPro" id="IPR008271">
    <property type="entry name" value="Ser/Thr_kinase_AS"/>
</dbReference>
<proteinExistence type="inferred from homology"/>
<reference evidence="12" key="1">
    <citation type="submission" date="2021-08" db="EMBL/GenBank/DDBJ databases">
        <title>WGS assembly of Ceratopteris richardii.</title>
        <authorList>
            <person name="Marchant D.B."/>
            <person name="Chen G."/>
            <person name="Jenkins J."/>
            <person name="Shu S."/>
            <person name="Leebens-Mack J."/>
            <person name="Grimwood J."/>
            <person name="Schmutz J."/>
            <person name="Soltis P."/>
            <person name="Soltis D."/>
            <person name="Chen Z.-H."/>
        </authorList>
    </citation>
    <scope>NUCLEOTIDE SEQUENCE</scope>
    <source>
        <strain evidence="12">Whitten #5841</strain>
        <tissue evidence="12">Leaf</tissue>
    </source>
</reference>
<keyword evidence="4" id="KW-0808">Transferase</keyword>
<dbReference type="OMA" id="CLPVFHH"/>
<dbReference type="Proteomes" id="UP000825935">
    <property type="component" value="Chromosome 21"/>
</dbReference>
<keyword evidence="13" id="KW-1185">Reference proteome</keyword>
<dbReference type="GO" id="GO:0004674">
    <property type="term" value="F:protein serine/threonine kinase activity"/>
    <property type="evidence" value="ECO:0007669"/>
    <property type="project" value="UniProtKB-KW"/>
</dbReference>
<comment type="catalytic activity">
    <reaction evidence="9">
        <text>L-seryl-[protein] + ATP = O-phospho-L-seryl-[protein] + ADP + H(+)</text>
        <dbReference type="Rhea" id="RHEA:17989"/>
        <dbReference type="Rhea" id="RHEA-COMP:9863"/>
        <dbReference type="Rhea" id="RHEA-COMP:11604"/>
        <dbReference type="ChEBI" id="CHEBI:15378"/>
        <dbReference type="ChEBI" id="CHEBI:29999"/>
        <dbReference type="ChEBI" id="CHEBI:30616"/>
        <dbReference type="ChEBI" id="CHEBI:83421"/>
        <dbReference type="ChEBI" id="CHEBI:456216"/>
        <dbReference type="EC" id="2.7.11.1"/>
    </reaction>
</comment>
<evidence type="ECO:0000256" key="2">
    <source>
        <dbReference type="ARBA" id="ARBA00012513"/>
    </source>
</evidence>
<comment type="caution">
    <text evidence="12">The sequence shown here is derived from an EMBL/GenBank/DDBJ whole genome shotgun (WGS) entry which is preliminary data.</text>
</comment>
<sequence>MMEQKVIVTICESARESDLESYTSVQVGDMLSDVEDRLHSQHPGMGRASDFSGPMYYELDPMRSQSRSSTELNTSSCSRSSSFDTRACAMAGMGVAGGGASNKPHKAHDGTWEAIKKVKERDGGLTLGHFKFVQRLGSGDIGSVYLAELKGETGNGNSNTTYYAVKVMDKRALASRNKLLRAQTEREILEALDHPFLPTLYAHLDERHFSCLVMEFCPGGDLHVLRQRQPSKRFCEDAVRFYAAEVLLALEYLHMMGIVYRDLKPENVLVREDGHIMLSDFDLSLKCSVNPILSRLASVRQPPSSCLPSGGTSGNCQLPGLGCVAPCNVHPIASCLPVPRFLHVSAPSKKKPSPSPSASPRTVRRSLPELIAEPTSVRSMSFVGTHEYLAPEIIIGDGHGSAVDWWTFGIFLYELLHGRTPFRGPDNEATLMNVVTQPLKFPASEDPTVVEYPSQPAQELIRGLLVKDPMKRLAATRGASEVKHHAFFQGVNWALIRCAVPPEIPSLYTPPPPSKAKQPRNSAQKQKWVTDQDPSSEGFELF</sequence>
<dbReference type="FunFam" id="3.30.200.20:FF:000753">
    <property type="entry name" value="Serine/Threonine Kinase"/>
    <property type="match status" value="1"/>
</dbReference>
<comment type="similarity">
    <text evidence="1">Belongs to the protein kinase superfamily. AGC Ser/Thr protein kinase family.</text>
</comment>
<evidence type="ECO:0000259" key="11">
    <source>
        <dbReference type="PROSITE" id="PS50011"/>
    </source>
</evidence>
<dbReference type="FunFam" id="1.10.510.10:FF:000020">
    <property type="entry name" value="serine/threonine-protein kinase D6PK-like"/>
    <property type="match status" value="1"/>
</dbReference>
<dbReference type="InterPro" id="IPR000719">
    <property type="entry name" value="Prot_kinase_dom"/>
</dbReference>
<dbReference type="Gene3D" id="1.10.510.10">
    <property type="entry name" value="Transferase(Phosphotransferase) domain 1"/>
    <property type="match status" value="2"/>
</dbReference>
<dbReference type="GO" id="GO:0005524">
    <property type="term" value="F:ATP binding"/>
    <property type="evidence" value="ECO:0007669"/>
    <property type="project" value="UniProtKB-KW"/>
</dbReference>
<evidence type="ECO:0000256" key="9">
    <source>
        <dbReference type="ARBA" id="ARBA00048679"/>
    </source>
</evidence>
<protein>
    <recommendedName>
        <fullName evidence="2">non-specific serine/threonine protein kinase</fullName>
        <ecNumber evidence="2">2.7.11.1</ecNumber>
    </recommendedName>
</protein>
<evidence type="ECO:0000313" key="13">
    <source>
        <dbReference type="Proteomes" id="UP000825935"/>
    </source>
</evidence>
<keyword evidence="6" id="KW-0418">Kinase</keyword>
<dbReference type="EMBL" id="CM035426">
    <property type="protein sequence ID" value="KAH7315084.1"/>
    <property type="molecule type" value="Genomic_DNA"/>
</dbReference>
<dbReference type="InterPro" id="IPR011009">
    <property type="entry name" value="Kinase-like_dom_sf"/>
</dbReference>
<dbReference type="CDD" id="cd05574">
    <property type="entry name" value="STKc_phototropin_like"/>
    <property type="match status" value="1"/>
</dbReference>
<dbReference type="Pfam" id="PF00069">
    <property type="entry name" value="Pkinase"/>
    <property type="match status" value="2"/>
</dbReference>
<dbReference type="FunFam" id="1.10.510.10:FF:000028">
    <property type="entry name" value="serine/threonine-protein kinase D6PK-like"/>
    <property type="match status" value="1"/>
</dbReference>
<dbReference type="AlphaFoldDB" id="A0A8T2SBW2"/>
<dbReference type="PANTHER" id="PTHR45637">
    <property type="entry name" value="FLIPPASE KINASE 1-RELATED"/>
    <property type="match status" value="1"/>
</dbReference>
<evidence type="ECO:0000256" key="7">
    <source>
        <dbReference type="ARBA" id="ARBA00022840"/>
    </source>
</evidence>
<dbReference type="Gene3D" id="3.30.200.20">
    <property type="entry name" value="Phosphorylase Kinase, domain 1"/>
    <property type="match status" value="1"/>
</dbReference>
<keyword evidence="7" id="KW-0067">ATP-binding</keyword>